<dbReference type="PANTHER" id="PTHR43667:SF1">
    <property type="entry name" value="CYCLOPROPANE-FATTY-ACYL-PHOSPHOLIPID SYNTHASE"/>
    <property type="match status" value="1"/>
</dbReference>
<name>X1K2U6_9ZZZZ</name>
<sequence length="64" mass="7371">MFEHVGYKNYRKFIKVIEHCLKDSGLFLLHTIGGNKSVTCLDPWIDKYIFPNGMLPSVKQISKA</sequence>
<gene>
    <name evidence="5" type="ORF">S06H3_02374</name>
</gene>
<evidence type="ECO:0000256" key="3">
    <source>
        <dbReference type="ARBA" id="ARBA00022691"/>
    </source>
</evidence>
<comment type="caution">
    <text evidence="5">The sequence shown here is derived from an EMBL/GenBank/DDBJ whole genome shotgun (WGS) entry which is preliminary data.</text>
</comment>
<dbReference type="Gene3D" id="3.40.50.150">
    <property type="entry name" value="Vaccinia Virus protein VP39"/>
    <property type="match status" value="1"/>
</dbReference>
<organism evidence="5">
    <name type="scientific">marine sediment metagenome</name>
    <dbReference type="NCBI Taxonomy" id="412755"/>
    <lineage>
        <taxon>unclassified sequences</taxon>
        <taxon>metagenomes</taxon>
        <taxon>ecological metagenomes</taxon>
    </lineage>
</organism>
<keyword evidence="3" id="KW-0949">S-adenosyl-L-methionine</keyword>
<reference evidence="5" key="1">
    <citation type="journal article" date="2014" name="Front. Microbiol.">
        <title>High frequency of phylogenetically diverse reductive dehalogenase-homologous genes in deep subseafloor sedimentary metagenomes.</title>
        <authorList>
            <person name="Kawai M."/>
            <person name="Futagami T."/>
            <person name="Toyoda A."/>
            <person name="Takaki Y."/>
            <person name="Nishi S."/>
            <person name="Hori S."/>
            <person name="Arai W."/>
            <person name="Tsubouchi T."/>
            <person name="Morono Y."/>
            <person name="Uchiyama I."/>
            <person name="Ito T."/>
            <person name="Fujiyama A."/>
            <person name="Inagaki F."/>
            <person name="Takami H."/>
        </authorList>
    </citation>
    <scope>NUCLEOTIDE SEQUENCE</scope>
    <source>
        <strain evidence="5">Expedition CK06-06</strain>
    </source>
</reference>
<dbReference type="EMBL" id="BARV01000689">
    <property type="protein sequence ID" value="GAI01332.1"/>
    <property type="molecule type" value="Genomic_DNA"/>
</dbReference>
<evidence type="ECO:0000256" key="2">
    <source>
        <dbReference type="ARBA" id="ARBA00022679"/>
    </source>
</evidence>
<dbReference type="AlphaFoldDB" id="X1K2U6"/>
<keyword evidence="1" id="KW-0489">Methyltransferase</keyword>
<dbReference type="GO" id="GO:0008168">
    <property type="term" value="F:methyltransferase activity"/>
    <property type="evidence" value="ECO:0007669"/>
    <property type="project" value="UniProtKB-KW"/>
</dbReference>
<evidence type="ECO:0000256" key="4">
    <source>
        <dbReference type="ARBA" id="ARBA00023098"/>
    </source>
</evidence>
<evidence type="ECO:0000313" key="5">
    <source>
        <dbReference type="EMBL" id="GAI01332.1"/>
    </source>
</evidence>
<dbReference type="PANTHER" id="PTHR43667">
    <property type="entry name" value="CYCLOPROPANE-FATTY-ACYL-PHOSPHOLIPID SYNTHASE"/>
    <property type="match status" value="1"/>
</dbReference>
<keyword evidence="4" id="KW-0443">Lipid metabolism</keyword>
<accession>X1K2U6</accession>
<evidence type="ECO:0008006" key="6">
    <source>
        <dbReference type="Google" id="ProtNLM"/>
    </source>
</evidence>
<dbReference type="GO" id="GO:0006629">
    <property type="term" value="P:lipid metabolic process"/>
    <property type="evidence" value="ECO:0007669"/>
    <property type="project" value="UniProtKB-KW"/>
</dbReference>
<proteinExistence type="predicted"/>
<dbReference type="GO" id="GO:0032259">
    <property type="term" value="P:methylation"/>
    <property type="evidence" value="ECO:0007669"/>
    <property type="project" value="UniProtKB-KW"/>
</dbReference>
<keyword evidence="2" id="KW-0808">Transferase</keyword>
<protein>
    <recommendedName>
        <fullName evidence="6">Methyltransferase type 11 domain-containing protein</fullName>
    </recommendedName>
</protein>
<dbReference type="InterPro" id="IPR050723">
    <property type="entry name" value="CFA/CMAS"/>
</dbReference>
<dbReference type="InterPro" id="IPR029063">
    <property type="entry name" value="SAM-dependent_MTases_sf"/>
</dbReference>
<evidence type="ECO:0000256" key="1">
    <source>
        <dbReference type="ARBA" id="ARBA00022603"/>
    </source>
</evidence>
<dbReference type="Pfam" id="PF02353">
    <property type="entry name" value="CMAS"/>
    <property type="match status" value="1"/>
</dbReference>
<dbReference type="SUPFAM" id="SSF53335">
    <property type="entry name" value="S-adenosyl-L-methionine-dependent methyltransferases"/>
    <property type="match status" value="1"/>
</dbReference>